<feature type="transmembrane region" description="Helical" evidence="1">
    <location>
        <begin position="144"/>
        <end position="168"/>
    </location>
</feature>
<feature type="transmembrane region" description="Helical" evidence="1">
    <location>
        <begin position="180"/>
        <end position="200"/>
    </location>
</feature>
<dbReference type="InterPro" id="IPR045625">
    <property type="entry name" value="DUF6427"/>
</dbReference>
<feature type="transmembrane region" description="Helical" evidence="1">
    <location>
        <begin position="224"/>
        <end position="245"/>
    </location>
</feature>
<feature type="transmembrane region" description="Helical" evidence="1">
    <location>
        <begin position="50"/>
        <end position="77"/>
    </location>
</feature>
<keyword evidence="1" id="KW-0812">Transmembrane</keyword>
<evidence type="ECO:0000313" key="3">
    <source>
        <dbReference type="Proteomes" id="UP001595907"/>
    </source>
</evidence>
<comment type="caution">
    <text evidence="2">The sequence shown here is derived from an EMBL/GenBank/DDBJ whole genome shotgun (WGS) entry which is preliminary data.</text>
</comment>
<dbReference type="EMBL" id="JBHSCZ010000002">
    <property type="protein sequence ID" value="MFC4263453.1"/>
    <property type="molecule type" value="Genomic_DNA"/>
</dbReference>
<sequence length="326" mass="37121">MTGIFKANNPSGNALLFVYAILLKLPLFIHGQMPQLQPLDGIFYKLLLNAIAPIGKGFSSFYGVITFLLLFIQAISFNSIVNGQRLLKQHNYLTGMSYLLITSIFSEWFTLSAPLIVNTILIWIWGRLCTLYNNPNPKTSIFNIGLATGIAAFFYFPSVCFLLLIIIGIGIARPFRLQEWLLGLLGIITPIYFFASYLFINNKWSTYKYPGFHFSLPHISNSKWYIVAGIILSLSVIMGLYFINANMRRQVVQTRKSWQLLFLYIFVAAIVPLLNAGVNFTYFILLAVPLAPVVAASFFYPQKKWLPFLLHWSFVGIYLAVQFFNK</sequence>
<gene>
    <name evidence="2" type="ORF">ACFOWM_11215</name>
</gene>
<feature type="transmembrane region" description="Helical" evidence="1">
    <location>
        <begin position="305"/>
        <end position="324"/>
    </location>
</feature>
<evidence type="ECO:0000313" key="2">
    <source>
        <dbReference type="EMBL" id="MFC4263453.1"/>
    </source>
</evidence>
<feature type="transmembrane region" description="Helical" evidence="1">
    <location>
        <begin position="12"/>
        <end position="30"/>
    </location>
</feature>
<name>A0ABV8QUV1_9BACT</name>
<accession>A0ABV8QUV1</accession>
<keyword evidence="1" id="KW-0472">Membrane</keyword>
<dbReference type="RefSeq" id="WP_379710027.1">
    <property type="nucleotide sequence ID" value="NZ_JBHSCZ010000002.1"/>
</dbReference>
<keyword evidence="3" id="KW-1185">Reference proteome</keyword>
<feature type="transmembrane region" description="Helical" evidence="1">
    <location>
        <begin position="257"/>
        <end position="274"/>
    </location>
</feature>
<proteinExistence type="predicted"/>
<organism evidence="2 3">
    <name type="scientific">Ferruginibacter yonginensis</name>
    <dbReference type="NCBI Taxonomy" id="1310416"/>
    <lineage>
        <taxon>Bacteria</taxon>
        <taxon>Pseudomonadati</taxon>
        <taxon>Bacteroidota</taxon>
        <taxon>Chitinophagia</taxon>
        <taxon>Chitinophagales</taxon>
        <taxon>Chitinophagaceae</taxon>
        <taxon>Ferruginibacter</taxon>
    </lineage>
</organism>
<feature type="transmembrane region" description="Helical" evidence="1">
    <location>
        <begin position="98"/>
        <end position="124"/>
    </location>
</feature>
<protein>
    <submittedName>
        <fullName evidence="2">DUF6427 family protein</fullName>
    </submittedName>
</protein>
<keyword evidence="1" id="KW-1133">Transmembrane helix</keyword>
<evidence type="ECO:0000256" key="1">
    <source>
        <dbReference type="SAM" id="Phobius"/>
    </source>
</evidence>
<reference evidence="3" key="1">
    <citation type="journal article" date="2019" name="Int. J. Syst. Evol. Microbiol.">
        <title>The Global Catalogue of Microorganisms (GCM) 10K type strain sequencing project: providing services to taxonomists for standard genome sequencing and annotation.</title>
        <authorList>
            <consortium name="The Broad Institute Genomics Platform"/>
            <consortium name="The Broad Institute Genome Sequencing Center for Infectious Disease"/>
            <person name="Wu L."/>
            <person name="Ma J."/>
        </authorList>
    </citation>
    <scope>NUCLEOTIDE SEQUENCE [LARGE SCALE GENOMIC DNA]</scope>
    <source>
        <strain evidence="3">CECT 8289</strain>
    </source>
</reference>
<dbReference type="Pfam" id="PF19992">
    <property type="entry name" value="DUF6427"/>
    <property type="match status" value="1"/>
</dbReference>
<feature type="transmembrane region" description="Helical" evidence="1">
    <location>
        <begin position="280"/>
        <end position="300"/>
    </location>
</feature>
<dbReference type="Proteomes" id="UP001595907">
    <property type="component" value="Unassembled WGS sequence"/>
</dbReference>